<dbReference type="PRINTS" id="PR01590">
    <property type="entry name" value="HTHFIS"/>
</dbReference>
<evidence type="ECO:0000256" key="3">
    <source>
        <dbReference type="ARBA" id="ARBA00023015"/>
    </source>
</evidence>
<dbReference type="EMBL" id="NFLC01000024">
    <property type="protein sequence ID" value="OUQ09395.1"/>
    <property type="molecule type" value="Genomic_DNA"/>
</dbReference>
<dbReference type="Pfam" id="PF01590">
    <property type="entry name" value="GAF"/>
    <property type="match status" value="1"/>
</dbReference>
<evidence type="ECO:0000313" key="8">
    <source>
        <dbReference type="Proteomes" id="UP000196074"/>
    </source>
</evidence>
<dbReference type="SUPFAM" id="SSF46689">
    <property type="entry name" value="Homeodomain-like"/>
    <property type="match status" value="1"/>
</dbReference>
<dbReference type="PROSITE" id="PS00676">
    <property type="entry name" value="SIGMA54_INTERACT_2"/>
    <property type="match status" value="1"/>
</dbReference>
<accession>A0A1Y4QVQ0</accession>
<gene>
    <name evidence="7" type="ORF">B5E88_10150</name>
</gene>
<dbReference type="InterPro" id="IPR003018">
    <property type="entry name" value="GAF"/>
</dbReference>
<dbReference type="InterPro" id="IPR003593">
    <property type="entry name" value="AAA+_ATPase"/>
</dbReference>
<sequence length="589" mass="68491">MQVDTWRRFVNGDKEILTSLPDKIASSWRKCYNEQVDPYLVKPKTVLTENELKSCQRQHQILIHLVKNESKHFKEIMHIKQPIFILTDENGTILWREGNYQARSYANEIYFNVGSRWSELDVGTNAIGMVLDNKQAEFMSLDDHYAIASRRWSCAAAPIFDSNQDLIGILDISTYNNNSVQEAMLFLTTITQRISNAYIREELNQKMALLQYAGKNLDHEILCDLHKQIVYVPDEYQDYFEMNQGIQGQLPRDLLYEEREVIFNNALVGYRYKLYKKLSEENEFHYVGVPSSNTAYQQFLKKVQKLAQSKVPVHVYGESGSGKEVIAKTLHMNSPYRQGPLITVNCGSISDTLLESELFGYAPGAFTGANQEGHVGKILQANGGTLFLDEIDSMPWKMQTALLRVLEEKQVVPLNGQPQPVDFRLVSASNQDLRKRVLAKEFREDLFYRIYVGKLSIPPLRERLEDLLPLVDRFCEKRQWQITWKEQLLQMARTYHWPGNIREFNNFLERLYIFYAEEEPTNEQILELITLGILSEKETKAQESIENQEREEILKALKSQHYHVTNAAKSLGISRATLYRKIKEYHIEY</sequence>
<dbReference type="PANTHER" id="PTHR32071:SF101">
    <property type="entry name" value="ACETOIN DEHYDROGENASE OPERON TRANSCRIPTIONAL ACTIVATOR ACOR"/>
    <property type="match status" value="1"/>
</dbReference>
<keyword evidence="1" id="KW-0547">Nucleotide-binding</keyword>
<dbReference type="Gene3D" id="3.30.450.40">
    <property type="match status" value="1"/>
</dbReference>
<dbReference type="CDD" id="cd00009">
    <property type="entry name" value="AAA"/>
    <property type="match status" value="1"/>
</dbReference>
<reference evidence="8" key="1">
    <citation type="submission" date="2017-04" db="EMBL/GenBank/DDBJ databases">
        <title>Function of individual gut microbiota members based on whole genome sequencing of pure cultures obtained from chicken caecum.</title>
        <authorList>
            <person name="Medvecky M."/>
            <person name="Cejkova D."/>
            <person name="Polansky O."/>
            <person name="Karasova D."/>
            <person name="Kubasova T."/>
            <person name="Cizek A."/>
            <person name="Rychlik I."/>
        </authorList>
    </citation>
    <scope>NUCLEOTIDE SEQUENCE [LARGE SCALE GENOMIC DNA]</scope>
    <source>
        <strain evidence="8">An144</strain>
    </source>
</reference>
<dbReference type="Gene3D" id="3.40.50.300">
    <property type="entry name" value="P-loop containing nucleotide triphosphate hydrolases"/>
    <property type="match status" value="1"/>
</dbReference>
<dbReference type="Pfam" id="PF25601">
    <property type="entry name" value="AAA_lid_14"/>
    <property type="match status" value="1"/>
</dbReference>
<dbReference type="Proteomes" id="UP000196074">
    <property type="component" value="Unassembled WGS sequence"/>
</dbReference>
<dbReference type="GO" id="GO:0006355">
    <property type="term" value="P:regulation of DNA-templated transcription"/>
    <property type="evidence" value="ECO:0007669"/>
    <property type="project" value="InterPro"/>
</dbReference>
<comment type="caution">
    <text evidence="7">The sequence shown here is derived from an EMBL/GenBank/DDBJ whole genome shotgun (WGS) entry which is preliminary data.</text>
</comment>
<evidence type="ECO:0000256" key="1">
    <source>
        <dbReference type="ARBA" id="ARBA00022741"/>
    </source>
</evidence>
<dbReference type="Pfam" id="PF00158">
    <property type="entry name" value="Sigma54_activat"/>
    <property type="match status" value="1"/>
</dbReference>
<dbReference type="Gene3D" id="1.10.8.60">
    <property type="match status" value="1"/>
</dbReference>
<dbReference type="InterPro" id="IPR009057">
    <property type="entry name" value="Homeodomain-like_sf"/>
</dbReference>
<dbReference type="FunFam" id="3.40.50.300:FF:000006">
    <property type="entry name" value="DNA-binding transcriptional regulator NtrC"/>
    <property type="match status" value="1"/>
</dbReference>
<dbReference type="Gene3D" id="1.10.10.60">
    <property type="entry name" value="Homeodomain-like"/>
    <property type="match status" value="1"/>
</dbReference>
<dbReference type="InterPro" id="IPR058031">
    <property type="entry name" value="AAA_lid_NorR"/>
</dbReference>
<keyword evidence="5" id="KW-0804">Transcription</keyword>
<dbReference type="InterPro" id="IPR029016">
    <property type="entry name" value="GAF-like_dom_sf"/>
</dbReference>
<dbReference type="InterPro" id="IPR002078">
    <property type="entry name" value="Sigma_54_int"/>
</dbReference>
<dbReference type="GO" id="GO:0043565">
    <property type="term" value="F:sequence-specific DNA binding"/>
    <property type="evidence" value="ECO:0007669"/>
    <property type="project" value="InterPro"/>
</dbReference>
<dbReference type="PANTHER" id="PTHR32071">
    <property type="entry name" value="TRANSCRIPTIONAL REGULATORY PROTEIN"/>
    <property type="match status" value="1"/>
</dbReference>
<evidence type="ECO:0000256" key="2">
    <source>
        <dbReference type="ARBA" id="ARBA00022840"/>
    </source>
</evidence>
<dbReference type="GO" id="GO:0005524">
    <property type="term" value="F:ATP binding"/>
    <property type="evidence" value="ECO:0007669"/>
    <property type="project" value="UniProtKB-KW"/>
</dbReference>
<dbReference type="SUPFAM" id="SSF52540">
    <property type="entry name" value="P-loop containing nucleoside triphosphate hydrolases"/>
    <property type="match status" value="1"/>
</dbReference>
<feature type="domain" description="Sigma-54 factor interaction" evidence="6">
    <location>
        <begin position="289"/>
        <end position="513"/>
    </location>
</feature>
<dbReference type="InterPro" id="IPR002197">
    <property type="entry name" value="HTH_Fis"/>
</dbReference>
<dbReference type="AlphaFoldDB" id="A0A1Y4QVQ0"/>
<evidence type="ECO:0000256" key="5">
    <source>
        <dbReference type="ARBA" id="ARBA00023163"/>
    </source>
</evidence>
<protein>
    <submittedName>
        <fullName evidence="7">Sigma-54-dependent Fis family transcriptional regulator</fullName>
    </submittedName>
</protein>
<dbReference type="InterPro" id="IPR027417">
    <property type="entry name" value="P-loop_NTPase"/>
</dbReference>
<proteinExistence type="predicted"/>
<organism evidence="7 8">
    <name type="scientific">Enterococcus cecorum</name>
    <dbReference type="NCBI Taxonomy" id="44008"/>
    <lineage>
        <taxon>Bacteria</taxon>
        <taxon>Bacillati</taxon>
        <taxon>Bacillota</taxon>
        <taxon>Bacilli</taxon>
        <taxon>Lactobacillales</taxon>
        <taxon>Enterococcaceae</taxon>
        <taxon>Enterococcus</taxon>
    </lineage>
</organism>
<evidence type="ECO:0000313" key="7">
    <source>
        <dbReference type="EMBL" id="OUQ09395.1"/>
    </source>
</evidence>
<evidence type="ECO:0000256" key="4">
    <source>
        <dbReference type="ARBA" id="ARBA00023125"/>
    </source>
</evidence>
<dbReference type="PROSITE" id="PS50045">
    <property type="entry name" value="SIGMA54_INTERACT_4"/>
    <property type="match status" value="1"/>
</dbReference>
<dbReference type="Pfam" id="PF02954">
    <property type="entry name" value="HTH_8"/>
    <property type="match status" value="1"/>
</dbReference>
<keyword evidence="2" id="KW-0067">ATP-binding</keyword>
<dbReference type="SMART" id="SM00382">
    <property type="entry name" value="AAA"/>
    <property type="match status" value="1"/>
</dbReference>
<dbReference type="InterPro" id="IPR025943">
    <property type="entry name" value="Sigma_54_int_dom_ATP-bd_2"/>
</dbReference>
<dbReference type="RefSeq" id="WP_087215841.1">
    <property type="nucleotide sequence ID" value="NZ_NFLC01000024.1"/>
</dbReference>
<keyword evidence="3" id="KW-0805">Transcription regulation</keyword>
<evidence type="ECO:0000259" key="6">
    <source>
        <dbReference type="PROSITE" id="PS50045"/>
    </source>
</evidence>
<keyword evidence="4" id="KW-0238">DNA-binding</keyword>
<name>A0A1Y4QVQ0_9ENTE</name>